<evidence type="ECO:0000256" key="4">
    <source>
        <dbReference type="ARBA" id="ARBA00022989"/>
    </source>
</evidence>
<dbReference type="GeneID" id="6756746"/>
<evidence type="ECO:0000256" key="10">
    <source>
        <dbReference type="SAM" id="Phobius"/>
    </source>
</evidence>
<dbReference type="SUPFAM" id="SSF53822">
    <property type="entry name" value="Periplasmic binding protein-like I"/>
    <property type="match status" value="1"/>
</dbReference>
<keyword evidence="7" id="KW-0675">Receptor</keyword>
<dbReference type="Pfam" id="PF01094">
    <property type="entry name" value="ANF_receptor"/>
    <property type="match status" value="1"/>
</dbReference>
<dbReference type="InterPro" id="IPR001828">
    <property type="entry name" value="ANF_lig-bd_rcpt"/>
</dbReference>
<dbReference type="HOGENOM" id="CLU_005389_1_1_1"/>
<evidence type="ECO:0000313" key="13">
    <source>
        <dbReference type="EMBL" id="EDV21897.1"/>
    </source>
</evidence>
<feature type="signal peptide" evidence="11">
    <location>
        <begin position="1"/>
        <end position="19"/>
    </location>
</feature>
<evidence type="ECO:0000256" key="6">
    <source>
        <dbReference type="ARBA" id="ARBA00023136"/>
    </source>
</evidence>
<keyword evidence="5" id="KW-0297">G-protein coupled receptor</keyword>
<keyword evidence="14" id="KW-1185">Reference proteome</keyword>
<dbReference type="PANTHER" id="PTHR24060">
    <property type="entry name" value="METABOTROPIC GLUTAMATE RECEPTOR"/>
    <property type="match status" value="1"/>
</dbReference>
<dbReference type="CDD" id="cd06350">
    <property type="entry name" value="PBP1_GPCR_family_C-like"/>
    <property type="match status" value="1"/>
</dbReference>
<evidence type="ECO:0000313" key="14">
    <source>
        <dbReference type="Proteomes" id="UP000009022"/>
    </source>
</evidence>
<feature type="chain" id="PRO_5002798598" description="G-protein coupled receptors family 3 profile domain-containing protein" evidence="11">
    <location>
        <begin position="20"/>
        <end position="869"/>
    </location>
</feature>
<keyword evidence="9" id="KW-0807">Transducer</keyword>
<evidence type="ECO:0000256" key="3">
    <source>
        <dbReference type="ARBA" id="ARBA00022692"/>
    </source>
</evidence>
<accession>B3S608</accession>
<keyword evidence="11" id="KW-0732">Signal</keyword>
<dbReference type="PROSITE" id="PS50259">
    <property type="entry name" value="G_PROTEIN_RECEP_F3_4"/>
    <property type="match status" value="1"/>
</dbReference>
<dbReference type="Pfam" id="PF00003">
    <property type="entry name" value="7tm_3"/>
    <property type="match status" value="1"/>
</dbReference>
<dbReference type="EMBL" id="DS985251">
    <property type="protein sequence ID" value="EDV21897.1"/>
    <property type="molecule type" value="Genomic_DNA"/>
</dbReference>
<evidence type="ECO:0000259" key="12">
    <source>
        <dbReference type="PROSITE" id="PS50259"/>
    </source>
</evidence>
<feature type="domain" description="G-protein coupled receptors family 3 profile" evidence="12">
    <location>
        <begin position="552"/>
        <end position="810"/>
    </location>
</feature>
<dbReference type="GO" id="GO:0051966">
    <property type="term" value="P:regulation of synaptic transmission, glutamatergic"/>
    <property type="evidence" value="ECO:0000318"/>
    <property type="project" value="GO_Central"/>
</dbReference>
<dbReference type="CDD" id="cd13953">
    <property type="entry name" value="7tm_classC_mGluR-like"/>
    <property type="match status" value="1"/>
</dbReference>
<dbReference type="KEGG" id="tad:TRIADDRAFT_29555"/>
<dbReference type="PRINTS" id="PR00248">
    <property type="entry name" value="GPCRMGR"/>
</dbReference>
<dbReference type="InterPro" id="IPR050726">
    <property type="entry name" value="mGluR"/>
</dbReference>
<keyword evidence="6 10" id="KW-0472">Membrane</keyword>
<sequence length="869" mass="97894">MLVLSLILLTDSTEIGVSADGQIVLGAVFPIHKQYDAKKQLCSNINWQQIINAQAMIFAIETINEDSYLLPNITLGYDIRDGCDNDHVIVRETLDILFQFSKYKSCEENGRTVSNKLAGIIGDQNARGCLDIQGVSKVFNLAQITYGAKESLFSNKKRFPMILRTIPPEDHYPTILESILSYFNWKFIDLLSYVTDLSSRVHEEIQKYLQQKNICIHLSQKVKNQQNSISEAVSKIKTSPAKVVIITATNQYLTSIIQEFEKQNVTGKTIITTGTLESQFFKTSRDIIGGMISISLKHRPSSKFVEYLRKFPLCLSLRPFLSQELENRGFTNFTEQDLEESCGQLLNKIGETKKDIYRNSFSISYVVDAVNALAHSIHKTLNCSNSSCQYEIVNHPSFKNQVKKNLYEISFEGASAPIFKFDANGNPSHIIYYIHNIKSTLQNTYDVVLVGTWRNNHFPPLHINDTLVSFGPYSNLSQISNPCSSTCQPGSYYQYLTNLTCCWKCISCPLGTVNNQSQSSSCFSCPLGSLANRQRTQCHLIEPYELTFYSIQNVIMLIYLSLGAVCTVFTWIVIILYRHTAVVKASDFMLSQMFLLGILMCMSTAVSFAAPVSMLNCSVGFIWFCTSVVFIVSIIFVKTNRVSRVFESGFVKSFKTRVYLSYQGPAILVVFLTVIQIAICFIANYFDPIQVNRLVISEDIVYLQCRSNTRIGYAIAIGYFSVLCICCVYWAFKTRKLPENFCEAKYINFTSLIILMSLLTMVPSYFGTAGPIQAAISSFGIITLALAILLCMFSPKLYIILLHPEQNTRENIIVDIANYSFNQAGTLTKSRQKLVHVGRTTSGISPHQSEVLEMTSGISKERINQIYSS</sequence>
<evidence type="ECO:0000256" key="8">
    <source>
        <dbReference type="ARBA" id="ARBA00023180"/>
    </source>
</evidence>
<dbReference type="GO" id="GO:0005886">
    <property type="term" value="C:plasma membrane"/>
    <property type="evidence" value="ECO:0000318"/>
    <property type="project" value="GO_Central"/>
</dbReference>
<dbReference type="Gene3D" id="3.40.50.2300">
    <property type="match status" value="2"/>
</dbReference>
<dbReference type="InterPro" id="IPR038550">
    <property type="entry name" value="GPCR_3_9-Cys_sf"/>
</dbReference>
<dbReference type="eggNOG" id="KOG1056">
    <property type="taxonomic scope" value="Eukaryota"/>
</dbReference>
<feature type="transmembrane region" description="Helical" evidence="10">
    <location>
        <begin position="589"/>
        <end position="612"/>
    </location>
</feature>
<evidence type="ECO:0000256" key="7">
    <source>
        <dbReference type="ARBA" id="ARBA00023170"/>
    </source>
</evidence>
<evidence type="ECO:0000256" key="9">
    <source>
        <dbReference type="ARBA" id="ARBA00023224"/>
    </source>
</evidence>
<dbReference type="GO" id="GO:0001640">
    <property type="term" value="F:adenylate cyclase inhibiting G protein-coupled glutamate receptor activity"/>
    <property type="evidence" value="ECO:0000318"/>
    <property type="project" value="GO_Central"/>
</dbReference>
<dbReference type="Gene3D" id="2.10.50.30">
    <property type="entry name" value="GPCR, family 3, nine cysteines domain"/>
    <property type="match status" value="1"/>
</dbReference>
<feature type="transmembrane region" description="Helical" evidence="10">
    <location>
        <begin position="772"/>
        <end position="793"/>
    </location>
</feature>
<keyword evidence="8" id="KW-0325">Glycoprotein</keyword>
<dbReference type="InterPro" id="IPR017978">
    <property type="entry name" value="GPCR_3_C"/>
</dbReference>
<dbReference type="InterPro" id="IPR000337">
    <property type="entry name" value="GPCR_3"/>
</dbReference>
<dbReference type="InParanoid" id="B3S608"/>
<dbReference type="InterPro" id="IPR028082">
    <property type="entry name" value="Peripla_BP_I"/>
</dbReference>
<name>B3S608_TRIAD</name>
<dbReference type="RefSeq" id="XP_002115534.1">
    <property type="nucleotide sequence ID" value="XM_002115498.1"/>
</dbReference>
<evidence type="ECO:0000256" key="5">
    <source>
        <dbReference type="ARBA" id="ARBA00023040"/>
    </source>
</evidence>
<proteinExistence type="predicted"/>
<evidence type="ECO:0000256" key="11">
    <source>
        <dbReference type="SAM" id="SignalP"/>
    </source>
</evidence>
<evidence type="ECO:0000256" key="1">
    <source>
        <dbReference type="ARBA" id="ARBA00004651"/>
    </source>
</evidence>
<dbReference type="Proteomes" id="UP000009022">
    <property type="component" value="Unassembled WGS sequence"/>
</dbReference>
<feature type="transmembrane region" description="Helical" evidence="10">
    <location>
        <begin position="711"/>
        <end position="732"/>
    </location>
</feature>
<organism evidence="13 14">
    <name type="scientific">Trichoplax adhaerens</name>
    <name type="common">Trichoplax reptans</name>
    <dbReference type="NCBI Taxonomy" id="10228"/>
    <lineage>
        <taxon>Eukaryota</taxon>
        <taxon>Metazoa</taxon>
        <taxon>Placozoa</taxon>
        <taxon>Uniplacotomia</taxon>
        <taxon>Trichoplacea</taxon>
        <taxon>Trichoplacidae</taxon>
        <taxon>Trichoplax</taxon>
    </lineage>
</organism>
<dbReference type="GO" id="GO:0007216">
    <property type="term" value="P:G protein-coupled glutamate receptor signaling pathway"/>
    <property type="evidence" value="ECO:0000318"/>
    <property type="project" value="GO_Central"/>
</dbReference>
<comment type="subcellular location">
    <subcellularLocation>
        <location evidence="1">Cell membrane</location>
        <topology evidence="1">Multi-pass membrane protein</topology>
    </subcellularLocation>
</comment>
<dbReference type="PhylomeDB" id="B3S608"/>
<keyword evidence="3 10" id="KW-0812">Transmembrane</keyword>
<feature type="transmembrane region" description="Helical" evidence="10">
    <location>
        <begin position="618"/>
        <end position="637"/>
    </location>
</feature>
<keyword evidence="2" id="KW-1003">Cell membrane</keyword>
<protein>
    <recommendedName>
        <fullName evidence="12">G-protein coupled receptors family 3 profile domain-containing protein</fullName>
    </recommendedName>
</protein>
<dbReference type="AlphaFoldDB" id="B3S608"/>
<evidence type="ECO:0000256" key="2">
    <source>
        <dbReference type="ARBA" id="ARBA00022475"/>
    </source>
</evidence>
<feature type="transmembrane region" description="Helical" evidence="10">
    <location>
        <begin position="556"/>
        <end position="577"/>
    </location>
</feature>
<feature type="transmembrane region" description="Helical" evidence="10">
    <location>
        <begin position="658"/>
        <end position="686"/>
    </location>
</feature>
<keyword evidence="4 10" id="KW-1133">Transmembrane helix</keyword>
<feature type="transmembrane region" description="Helical" evidence="10">
    <location>
        <begin position="744"/>
        <end position="766"/>
    </location>
</feature>
<dbReference type="OrthoDB" id="5984008at2759"/>
<dbReference type="OMA" id="NIMHKSG"/>
<gene>
    <name evidence="13" type="ORF">TRIADDRAFT_29555</name>
</gene>
<dbReference type="CTD" id="6756746"/>
<reference evidence="13 14" key="1">
    <citation type="journal article" date="2008" name="Nature">
        <title>The Trichoplax genome and the nature of placozoans.</title>
        <authorList>
            <person name="Srivastava M."/>
            <person name="Begovic E."/>
            <person name="Chapman J."/>
            <person name="Putnam N.H."/>
            <person name="Hellsten U."/>
            <person name="Kawashima T."/>
            <person name="Kuo A."/>
            <person name="Mitros T."/>
            <person name="Salamov A."/>
            <person name="Carpenter M.L."/>
            <person name="Signorovitch A.Y."/>
            <person name="Moreno M.A."/>
            <person name="Kamm K."/>
            <person name="Grimwood J."/>
            <person name="Schmutz J."/>
            <person name="Shapiro H."/>
            <person name="Grigoriev I.V."/>
            <person name="Buss L.W."/>
            <person name="Schierwater B."/>
            <person name="Dellaporta S.L."/>
            <person name="Rokhsar D.S."/>
        </authorList>
    </citation>
    <scope>NUCLEOTIDE SEQUENCE [LARGE SCALE GENOMIC DNA]</scope>
    <source>
        <strain evidence="13 14">Grell-BS-1999</strain>
    </source>
</reference>